<proteinExistence type="predicted"/>
<feature type="region of interest" description="Disordered" evidence="1">
    <location>
        <begin position="322"/>
        <end position="347"/>
    </location>
</feature>
<dbReference type="GeneID" id="37021724"/>
<evidence type="ECO:0000313" key="2">
    <source>
        <dbReference type="EMBL" id="PWN34124.1"/>
    </source>
</evidence>
<evidence type="ECO:0000313" key="3">
    <source>
        <dbReference type="Proteomes" id="UP000245771"/>
    </source>
</evidence>
<dbReference type="Proteomes" id="UP000245771">
    <property type="component" value="Unassembled WGS sequence"/>
</dbReference>
<dbReference type="SUPFAM" id="SSF82153">
    <property type="entry name" value="FAS1 domain"/>
    <property type="match status" value="2"/>
</dbReference>
<reference evidence="2 3" key="1">
    <citation type="journal article" date="2018" name="Mol. Biol. Evol.">
        <title>Broad Genomic Sampling Reveals a Smut Pathogenic Ancestry of the Fungal Clade Ustilaginomycotina.</title>
        <authorList>
            <person name="Kijpornyongpan T."/>
            <person name="Mondo S.J."/>
            <person name="Barry K."/>
            <person name="Sandor L."/>
            <person name="Lee J."/>
            <person name="Lipzen A."/>
            <person name="Pangilinan J."/>
            <person name="LaButti K."/>
            <person name="Hainaut M."/>
            <person name="Henrissat B."/>
            <person name="Grigoriev I.V."/>
            <person name="Spatafora J.W."/>
            <person name="Aime M.C."/>
        </authorList>
    </citation>
    <scope>NUCLEOTIDE SEQUENCE [LARGE SCALE GENOMIC DNA]</scope>
    <source>
        <strain evidence="2 3">MCA 3882</strain>
    </source>
</reference>
<feature type="compositionally biased region" description="Basic and acidic residues" evidence="1">
    <location>
        <begin position="322"/>
        <end position="333"/>
    </location>
</feature>
<dbReference type="EMBL" id="KZ819604">
    <property type="protein sequence ID" value="PWN34124.1"/>
    <property type="molecule type" value="Genomic_DNA"/>
</dbReference>
<accession>A0A316VA23</accession>
<dbReference type="Gene3D" id="2.30.180.10">
    <property type="entry name" value="FAS1 domain"/>
    <property type="match status" value="2"/>
</dbReference>
<dbReference type="OrthoDB" id="7700931at2759"/>
<dbReference type="STRING" id="1280837.A0A316VA23"/>
<dbReference type="AlphaFoldDB" id="A0A316VA23"/>
<dbReference type="InParanoid" id="A0A316VA23"/>
<gene>
    <name evidence="2" type="ORF">FA14DRAFT_165223</name>
</gene>
<protein>
    <submittedName>
        <fullName evidence="2">Uncharacterized protein</fullName>
    </submittedName>
</protein>
<organism evidence="2 3">
    <name type="scientific">Meira miltonrushii</name>
    <dbReference type="NCBI Taxonomy" id="1280837"/>
    <lineage>
        <taxon>Eukaryota</taxon>
        <taxon>Fungi</taxon>
        <taxon>Dikarya</taxon>
        <taxon>Basidiomycota</taxon>
        <taxon>Ustilaginomycotina</taxon>
        <taxon>Exobasidiomycetes</taxon>
        <taxon>Exobasidiales</taxon>
        <taxon>Brachybasidiaceae</taxon>
        <taxon>Meira</taxon>
    </lineage>
</organism>
<name>A0A316VA23_9BASI</name>
<dbReference type="RefSeq" id="XP_025354426.1">
    <property type="nucleotide sequence ID" value="XM_025499943.1"/>
</dbReference>
<keyword evidence="3" id="KW-1185">Reference proteome</keyword>
<sequence length="554" mass="62635">MAIDIVSLGVLNSHKEVNLAFIRVSRPGMDICFFLLELPSTFSHTQTCVLTIWEVIQENEYLTDLKKVLKYSGPGARKLLDDKEKKLTFLAPVNWHHDRHKDEEMNWFKLGQWNNIEKTINMFENEQPSTFEDDKDKERKRKWLAFIIDATLRYHVIEGKEPLNTWHITQNSSVATDLTIGKGKARDVLGNLMDGFPYRLRVGKSLLPRPSLYFNFYSRLVYPDVNVGGSLVHAVSLPLLIPPSAMQTLYFSVPELAGTVSALQKTHTDGYFRLPINHSAIDHEYSPFGRSAHCSPMEAAERLEHMFGQVSVDEIEALDAQRHTHHRDEDGSPHHGGRKGHSAPGQPDVTLFAPDNLAWYRLPPLLRIFLWSPYGSKVLGKVLALHSLPKTIFYADFVHTRDDKFQFQSKETISAHDLVNSPEWLWGPTSEQPSVPFGDAEVTRYTFNTALPKIHHKDPKEGGITLDKMEFETVDVAVYRYKILPGGRGPLQTRVSVQGVPVVFQDIAVANGALHVISRFIKPKGHPHKGIWAYASEEASKFGFGDGDLAAQML</sequence>
<dbReference type="InterPro" id="IPR036378">
    <property type="entry name" value="FAS1_dom_sf"/>
</dbReference>
<evidence type="ECO:0000256" key="1">
    <source>
        <dbReference type="SAM" id="MobiDB-lite"/>
    </source>
</evidence>